<dbReference type="GO" id="GO:0160147">
    <property type="term" value="F:tRNA pseudouridine(38-40) synthase activity"/>
    <property type="evidence" value="ECO:0007669"/>
    <property type="project" value="UniProtKB-EC"/>
</dbReference>
<dbReference type="PANTHER" id="PTHR11142">
    <property type="entry name" value="PSEUDOURIDYLATE SYNTHASE"/>
    <property type="match status" value="1"/>
</dbReference>
<evidence type="ECO:0000256" key="4">
    <source>
        <dbReference type="HAMAP-Rule" id="MF_00171"/>
    </source>
</evidence>
<sequence length="346" mass="38927">MKVVGDSIAIATLGASAFPVPPRIGEGSNEQWLEPYRSSSENADQVKGLKVDPSKNAEATDNLLTSNRQPDSQRIALVIQYLGTNFSGWQRQPHDRSVQQEIEQAIASVLKHPVTLHGAGRTDTGVHAAAQVAHFNATGAIPAHRWANVINSRLPDDILIRASASVPSDWHARFSASWRRYRYTLYVDKRPNLFVRPFSWHYYYAPLDESLIQEALNPLMGRHHLAAFHRANSGRSHSWVDVQAAECYRNGPFIHIEIQANGFLYGMVRLLVGMLVRVGKGEIHPKDFTELWVNQRREKVKYAAPAKGLCLLRVGYPNSPFPPEIWFDTQPKFLLPTSVEAEYCLN</sequence>
<dbReference type="Pfam" id="PF01416">
    <property type="entry name" value="PseudoU_synth_1"/>
    <property type="match status" value="2"/>
</dbReference>
<feature type="binding site" evidence="4">
    <location>
        <position position="181"/>
    </location>
    <ligand>
        <name>substrate</name>
    </ligand>
</feature>
<dbReference type="AlphaFoldDB" id="K9WQT7"/>
<feature type="domain" description="Pseudouridine synthase I TruA alpha/beta" evidence="7">
    <location>
        <begin position="79"/>
        <end position="174"/>
    </location>
</feature>
<dbReference type="PANTHER" id="PTHR11142:SF0">
    <property type="entry name" value="TRNA PSEUDOURIDINE SYNTHASE-LIKE 1"/>
    <property type="match status" value="1"/>
</dbReference>
<dbReference type="CDD" id="cd02570">
    <property type="entry name" value="PseudoU_synth_EcTruA"/>
    <property type="match status" value="1"/>
</dbReference>
<dbReference type="GO" id="GO:0003723">
    <property type="term" value="F:RNA binding"/>
    <property type="evidence" value="ECO:0007669"/>
    <property type="project" value="InterPro"/>
</dbReference>
<name>K9WQT7_9CYAN</name>
<evidence type="ECO:0000313" key="9">
    <source>
        <dbReference type="Proteomes" id="UP000010471"/>
    </source>
</evidence>
<dbReference type="Proteomes" id="UP000010471">
    <property type="component" value="Chromosome"/>
</dbReference>
<evidence type="ECO:0000256" key="5">
    <source>
        <dbReference type="RuleBase" id="RU003792"/>
    </source>
</evidence>
<dbReference type="EMBL" id="CP003630">
    <property type="protein sequence ID" value="AFZ21932.1"/>
    <property type="molecule type" value="Genomic_DNA"/>
</dbReference>
<evidence type="ECO:0000256" key="1">
    <source>
        <dbReference type="ARBA" id="ARBA00009375"/>
    </source>
</evidence>
<organism evidence="8 9">
    <name type="scientific">Allocoleopsis franciscana PCC 7113</name>
    <dbReference type="NCBI Taxonomy" id="1173027"/>
    <lineage>
        <taxon>Bacteria</taxon>
        <taxon>Bacillati</taxon>
        <taxon>Cyanobacteriota</taxon>
        <taxon>Cyanophyceae</taxon>
        <taxon>Coleofasciculales</taxon>
        <taxon>Coleofasciculaceae</taxon>
        <taxon>Allocoleopsis</taxon>
        <taxon>Allocoleopsis franciscana</taxon>
    </lineage>
</organism>
<evidence type="ECO:0000259" key="7">
    <source>
        <dbReference type="Pfam" id="PF01416"/>
    </source>
</evidence>
<dbReference type="EC" id="5.4.99.12" evidence="4"/>
<dbReference type="InterPro" id="IPR020103">
    <property type="entry name" value="PsdUridine_synth_cat_dom_sf"/>
</dbReference>
<dbReference type="NCBIfam" id="TIGR00071">
    <property type="entry name" value="hisT_truA"/>
    <property type="match status" value="1"/>
</dbReference>
<dbReference type="InterPro" id="IPR020095">
    <property type="entry name" value="PsdUridine_synth_TruA_C"/>
</dbReference>
<proteinExistence type="inferred from homology"/>
<dbReference type="InterPro" id="IPR020094">
    <property type="entry name" value="TruA/RsuA/RluB/E/F_N"/>
</dbReference>
<comment type="catalytic activity">
    <reaction evidence="4 5">
        <text>uridine(38/39/40) in tRNA = pseudouridine(38/39/40) in tRNA</text>
        <dbReference type="Rhea" id="RHEA:22376"/>
        <dbReference type="Rhea" id="RHEA-COMP:10085"/>
        <dbReference type="Rhea" id="RHEA-COMP:10087"/>
        <dbReference type="ChEBI" id="CHEBI:65314"/>
        <dbReference type="ChEBI" id="CHEBI:65315"/>
        <dbReference type="EC" id="5.4.99.12"/>
    </reaction>
</comment>
<dbReference type="InterPro" id="IPR020097">
    <property type="entry name" value="PsdUridine_synth_TruA_a/b_dom"/>
</dbReference>
<dbReference type="KEGG" id="mic:Mic7113_6345"/>
<comment type="function">
    <text evidence="4">Formation of pseudouridine at positions 38, 39 and 40 in the anticodon stem and loop of transfer RNAs.</text>
</comment>
<comment type="similarity">
    <text evidence="1 4 5">Belongs to the tRNA pseudouridine synthase TruA family.</text>
</comment>
<keyword evidence="9" id="KW-1185">Reference proteome</keyword>
<evidence type="ECO:0000256" key="2">
    <source>
        <dbReference type="ARBA" id="ARBA00022694"/>
    </source>
</evidence>
<dbReference type="InterPro" id="IPR001406">
    <property type="entry name" value="PsdUridine_synth_TruA"/>
</dbReference>
<dbReference type="SUPFAM" id="SSF55120">
    <property type="entry name" value="Pseudouridine synthase"/>
    <property type="match status" value="1"/>
</dbReference>
<feature type="region of interest" description="Disordered" evidence="6">
    <location>
        <begin position="36"/>
        <end position="67"/>
    </location>
</feature>
<dbReference type="PATRIC" id="fig|1173027.3.peg.7020"/>
<accession>K9WQT7</accession>
<evidence type="ECO:0000256" key="6">
    <source>
        <dbReference type="SAM" id="MobiDB-lite"/>
    </source>
</evidence>
<feature type="compositionally biased region" description="Polar residues" evidence="6">
    <location>
        <begin position="57"/>
        <end position="67"/>
    </location>
</feature>
<keyword evidence="2 4" id="KW-0819">tRNA processing</keyword>
<comment type="subunit">
    <text evidence="4">Homodimer.</text>
</comment>
<dbReference type="eggNOG" id="COG0101">
    <property type="taxonomic scope" value="Bacteria"/>
</dbReference>
<dbReference type="HAMAP" id="MF_00171">
    <property type="entry name" value="TruA"/>
    <property type="match status" value="1"/>
</dbReference>
<dbReference type="GO" id="GO:0031119">
    <property type="term" value="P:tRNA pseudouridine synthesis"/>
    <property type="evidence" value="ECO:0007669"/>
    <property type="project" value="UniProtKB-UniRule"/>
</dbReference>
<feature type="active site" description="Nucleophile" evidence="4">
    <location>
        <position position="123"/>
    </location>
</feature>
<dbReference type="STRING" id="1173027.Mic7113_6345"/>
<dbReference type="HOGENOM" id="CLU_014673_0_1_3"/>
<dbReference type="Gene3D" id="3.30.70.660">
    <property type="entry name" value="Pseudouridine synthase I, catalytic domain, C-terminal subdomain"/>
    <property type="match status" value="1"/>
</dbReference>
<protein>
    <recommendedName>
        <fullName evidence="4">tRNA pseudouridine synthase A</fullName>
        <ecNumber evidence="4">5.4.99.12</ecNumber>
    </recommendedName>
    <alternativeName>
        <fullName evidence="4">tRNA pseudouridine(38-40) synthase</fullName>
    </alternativeName>
    <alternativeName>
        <fullName evidence="4">tRNA pseudouridylate synthase I</fullName>
    </alternativeName>
    <alternativeName>
        <fullName evidence="4">tRNA-uridine isomerase I</fullName>
    </alternativeName>
</protein>
<evidence type="ECO:0000313" key="8">
    <source>
        <dbReference type="EMBL" id="AFZ21932.1"/>
    </source>
</evidence>
<dbReference type="Gene3D" id="3.30.70.580">
    <property type="entry name" value="Pseudouridine synthase I, catalytic domain, N-terminal subdomain"/>
    <property type="match status" value="1"/>
</dbReference>
<evidence type="ECO:0000256" key="3">
    <source>
        <dbReference type="ARBA" id="ARBA00023235"/>
    </source>
</evidence>
<keyword evidence="3 4" id="KW-0413">Isomerase</keyword>
<reference evidence="8 9" key="1">
    <citation type="submission" date="2012-06" db="EMBL/GenBank/DDBJ databases">
        <title>Finished chromosome of genome of Microcoleus sp. PCC 7113.</title>
        <authorList>
            <consortium name="US DOE Joint Genome Institute"/>
            <person name="Gugger M."/>
            <person name="Coursin T."/>
            <person name="Rippka R."/>
            <person name="Tandeau De Marsac N."/>
            <person name="Huntemann M."/>
            <person name="Wei C.-L."/>
            <person name="Han J."/>
            <person name="Detter J.C."/>
            <person name="Han C."/>
            <person name="Tapia R."/>
            <person name="Chen A."/>
            <person name="Kyrpides N."/>
            <person name="Mavromatis K."/>
            <person name="Markowitz V."/>
            <person name="Szeto E."/>
            <person name="Ivanova N."/>
            <person name="Pagani I."/>
            <person name="Pati A."/>
            <person name="Goodwin L."/>
            <person name="Nordberg H.P."/>
            <person name="Cantor M.N."/>
            <person name="Hua S.X."/>
            <person name="Woyke T."/>
            <person name="Kerfeld C.A."/>
        </authorList>
    </citation>
    <scope>NUCLEOTIDE SEQUENCE [LARGE SCALE GENOMIC DNA]</scope>
    <source>
        <strain evidence="8 9">PCC 7113</strain>
    </source>
</reference>
<gene>
    <name evidence="4" type="primary">truA</name>
    <name evidence="8" type="ORF">Mic7113_6345</name>
</gene>
<dbReference type="FunFam" id="3.30.70.580:FF:000001">
    <property type="entry name" value="tRNA pseudouridine synthase A"/>
    <property type="match status" value="1"/>
</dbReference>
<feature type="domain" description="Pseudouridine synthase I TruA alpha/beta" evidence="7">
    <location>
        <begin position="218"/>
        <end position="317"/>
    </location>
</feature>
<comment type="caution">
    <text evidence="4">Lacks conserved residue(s) required for the propagation of feature annotation.</text>
</comment>